<evidence type="ECO:0000256" key="1">
    <source>
        <dbReference type="SAM" id="MobiDB-lite"/>
    </source>
</evidence>
<dbReference type="PROSITE" id="PS51257">
    <property type="entry name" value="PROKAR_LIPOPROTEIN"/>
    <property type="match status" value="1"/>
</dbReference>
<proteinExistence type="predicted"/>
<evidence type="ECO:0008006" key="5">
    <source>
        <dbReference type="Google" id="ProtNLM"/>
    </source>
</evidence>
<feature type="signal peptide" evidence="2">
    <location>
        <begin position="1"/>
        <end position="19"/>
    </location>
</feature>
<reference evidence="4" key="1">
    <citation type="journal article" date="2019" name="Int. J. Syst. Evol. Microbiol.">
        <title>The Global Catalogue of Microorganisms (GCM) 10K type strain sequencing project: providing services to taxonomists for standard genome sequencing and annotation.</title>
        <authorList>
            <consortium name="The Broad Institute Genomics Platform"/>
            <consortium name="The Broad Institute Genome Sequencing Center for Infectious Disease"/>
            <person name="Wu L."/>
            <person name="Ma J."/>
        </authorList>
    </citation>
    <scope>NUCLEOTIDE SEQUENCE [LARGE SCALE GENOMIC DNA]</scope>
    <source>
        <strain evidence="4">CGMCC 4.7152</strain>
    </source>
</reference>
<comment type="caution">
    <text evidence="3">The sequence shown here is derived from an EMBL/GenBank/DDBJ whole genome shotgun (WGS) entry which is preliminary data.</text>
</comment>
<dbReference type="RefSeq" id="WP_380119348.1">
    <property type="nucleotide sequence ID" value="NZ_JBHSIU010000039.1"/>
</dbReference>
<evidence type="ECO:0000313" key="4">
    <source>
        <dbReference type="Proteomes" id="UP001595912"/>
    </source>
</evidence>
<feature type="region of interest" description="Disordered" evidence="1">
    <location>
        <begin position="48"/>
        <end position="72"/>
    </location>
</feature>
<keyword evidence="2" id="KW-0732">Signal</keyword>
<accession>A0ABV9W0H4</accession>
<feature type="chain" id="PRO_5046635092" description="Lipoprotein" evidence="2">
    <location>
        <begin position="20"/>
        <end position="167"/>
    </location>
</feature>
<name>A0ABV9W0H4_9ACTN</name>
<gene>
    <name evidence="3" type="ORF">ACFPIJ_28865</name>
</gene>
<evidence type="ECO:0000256" key="2">
    <source>
        <dbReference type="SAM" id="SignalP"/>
    </source>
</evidence>
<organism evidence="3 4">
    <name type="scientific">Dactylosporangium cerinum</name>
    <dbReference type="NCBI Taxonomy" id="1434730"/>
    <lineage>
        <taxon>Bacteria</taxon>
        <taxon>Bacillati</taxon>
        <taxon>Actinomycetota</taxon>
        <taxon>Actinomycetes</taxon>
        <taxon>Micromonosporales</taxon>
        <taxon>Micromonosporaceae</taxon>
        <taxon>Dactylosporangium</taxon>
    </lineage>
</organism>
<sequence length="167" mass="17593">MRRMLAVLVLLVTFAAACSDDGAKPKGGSSRDADNSYERFAACMREHGQDIPDRDPDSGNVAITPPAANPGPWNSAMSACRQFLPNGGEAAVVDPQQLEGLRAYAVCMREHGVELTDPDPTTGKSQFGGRLANATRDQIVNDPAYKSADAACEDRLSDGGAPKEGGK</sequence>
<evidence type="ECO:0000313" key="3">
    <source>
        <dbReference type="EMBL" id="MFC5001837.1"/>
    </source>
</evidence>
<dbReference type="Proteomes" id="UP001595912">
    <property type="component" value="Unassembled WGS sequence"/>
</dbReference>
<feature type="compositionally biased region" description="Basic and acidic residues" evidence="1">
    <location>
        <begin position="48"/>
        <end position="57"/>
    </location>
</feature>
<protein>
    <recommendedName>
        <fullName evidence="5">Lipoprotein</fullName>
    </recommendedName>
</protein>
<keyword evidence="4" id="KW-1185">Reference proteome</keyword>
<dbReference type="EMBL" id="JBHSIU010000039">
    <property type="protein sequence ID" value="MFC5001837.1"/>
    <property type="molecule type" value="Genomic_DNA"/>
</dbReference>